<dbReference type="EMBL" id="UPHM01000151">
    <property type="protein sequence ID" value="VBA31978.1"/>
    <property type="molecule type" value="Genomic_DNA"/>
</dbReference>
<dbReference type="Gene3D" id="3.40.50.300">
    <property type="entry name" value="P-loop containing nucleotide triphosphate hydrolases"/>
    <property type="match status" value="1"/>
</dbReference>
<name>A0ABY6RRZ3_9MYCO</name>
<dbReference type="SUPFAM" id="SSF52540">
    <property type="entry name" value="P-loop containing nucleoside triphosphate hydrolases"/>
    <property type="match status" value="1"/>
</dbReference>
<evidence type="ECO:0000313" key="2">
    <source>
        <dbReference type="EMBL" id="VBA31978.1"/>
    </source>
</evidence>
<dbReference type="PANTHER" id="PTHR41313:SF1">
    <property type="entry name" value="DNA METHYLASE ADENINE-SPECIFIC DOMAIN-CONTAINING PROTEIN"/>
    <property type="match status" value="1"/>
</dbReference>
<dbReference type="InterPro" id="IPR052933">
    <property type="entry name" value="DNA_Protect_Modify"/>
</dbReference>
<feature type="domain" description="Helicase C-terminal" evidence="1">
    <location>
        <begin position="249"/>
        <end position="433"/>
    </location>
</feature>
<evidence type="ECO:0000313" key="3">
    <source>
        <dbReference type="Proteomes" id="UP000271464"/>
    </source>
</evidence>
<organism evidence="2 3">
    <name type="scientific">Mycobacterium persicum</name>
    <dbReference type="NCBI Taxonomy" id="1487726"/>
    <lineage>
        <taxon>Bacteria</taxon>
        <taxon>Bacillati</taxon>
        <taxon>Actinomycetota</taxon>
        <taxon>Actinomycetes</taxon>
        <taxon>Mycobacteriales</taxon>
        <taxon>Mycobacteriaceae</taxon>
        <taxon>Mycobacterium</taxon>
    </lineage>
</organism>
<evidence type="ECO:0000259" key="1">
    <source>
        <dbReference type="PROSITE" id="PS51194"/>
    </source>
</evidence>
<dbReference type="PROSITE" id="PS51194">
    <property type="entry name" value="HELICASE_CTER"/>
    <property type="match status" value="1"/>
</dbReference>
<dbReference type="RefSeq" id="WP_259641818.1">
    <property type="nucleotide sequence ID" value="NZ_UPHM01000151.1"/>
</dbReference>
<comment type="caution">
    <text evidence="2">The sequence shown here is derived from an EMBL/GenBank/DDBJ whole genome shotgun (WGS) entry which is preliminary data.</text>
</comment>
<dbReference type="PANTHER" id="PTHR41313">
    <property type="entry name" value="ADENINE-SPECIFIC METHYLTRANSFERASE"/>
    <property type="match status" value="1"/>
</dbReference>
<dbReference type="Proteomes" id="UP000271464">
    <property type="component" value="Unassembled WGS sequence"/>
</dbReference>
<accession>A0ABY6RRZ3</accession>
<gene>
    <name evidence="2" type="ORF">LAUMK4_05645</name>
</gene>
<keyword evidence="3" id="KW-1185">Reference proteome</keyword>
<reference evidence="2 3" key="1">
    <citation type="submission" date="2018-09" db="EMBL/GenBank/DDBJ databases">
        <authorList>
            <person name="Tagini F."/>
        </authorList>
    </citation>
    <scope>NUCLEOTIDE SEQUENCE [LARGE SCALE GENOMIC DNA]</scope>
    <source>
        <strain evidence="2 3">MK4</strain>
    </source>
</reference>
<protein>
    <recommendedName>
        <fullName evidence="1">Helicase C-terminal domain-containing protein</fullName>
    </recommendedName>
</protein>
<sequence>MCNVKAHANSIAAGKPVGKVDEAHTYKNLGRTCNIEELSCPNASQRAEDLALKLKVLRQRRRDEVLAKGIPAHRVVERVATFATGTPIANSLGELWVMQTYLRPDLLEQAGVADLGDWGAAFTATTTTIEVNSTGTKLRPVTRVGKFTNLPELLALSSIYTDVVTRDQVPVALPVLHTGQRQIISLQPDIEVVDFISDLGYRLDHLDARKPQRDNQLKVSTDGRNVSLDPRLAHLPAPPYSRAAAVAEQVMQVHHQYAKRPYLHPDTKEPAGTGALQIVFCDRGTPSINPAQFSIYQAIKDELILRGMPDTAIRFVHDAKNLQELKSLFVQCNRGEVSVLIGSTEKMGTGVNVQARAAALHHVDVPWRPCDLEQREGRILRQGNQNLDGIHIFNYVTEGSYDTVMWQKVQAKALFIEQMHRNEIVDTEIEDLSGGDIGAAAAETKAVATGDPRYLRQVELDDTVKRLTALERAHQQSVRNRDWQVRILERAIPAKQRNIDELAPIANAAAAHSSAGHPPRLTIGDTTYSERVPAAQALATACRHAYTAAKDRGASRFEPIGAAIQGVQILAARDLTHDQLLLRLAVPSRTTEVDGLELMSTGAGLGADVNGPKQLGLLRRVENLYTGLPEHHARLQHERDRDQAALDDFLANPPKPFEHADELATQNAELKALTLELRMVAESPQAKAKAAAAQQRMTARGRKPGWSLLLNPTPALLEELGFPTAEALRKTIRARERIALEHPQRQPGIDNPEL</sequence>
<proteinExistence type="predicted"/>
<dbReference type="InterPro" id="IPR027417">
    <property type="entry name" value="P-loop_NTPase"/>
</dbReference>
<dbReference type="InterPro" id="IPR001650">
    <property type="entry name" value="Helicase_C-like"/>
</dbReference>